<dbReference type="SUPFAM" id="SSF49299">
    <property type="entry name" value="PKD domain"/>
    <property type="match status" value="1"/>
</dbReference>
<reference evidence="8" key="1">
    <citation type="journal article" date="2022" name="bioRxiv">
        <title>Sequencing and chromosome-scale assembly of the giantPleurodeles waltlgenome.</title>
        <authorList>
            <person name="Brown T."/>
            <person name="Elewa A."/>
            <person name="Iarovenko S."/>
            <person name="Subramanian E."/>
            <person name="Araus A.J."/>
            <person name="Petzold A."/>
            <person name="Susuki M."/>
            <person name="Suzuki K.-i.T."/>
            <person name="Hayashi T."/>
            <person name="Toyoda A."/>
            <person name="Oliveira C."/>
            <person name="Osipova E."/>
            <person name="Leigh N.D."/>
            <person name="Simon A."/>
            <person name="Yun M.H."/>
        </authorList>
    </citation>
    <scope>NUCLEOTIDE SEQUENCE</scope>
    <source>
        <strain evidence="8">20211129_DDA</strain>
        <tissue evidence="8">Liver</tissue>
    </source>
</reference>
<dbReference type="GO" id="GO:0005178">
    <property type="term" value="F:integrin binding"/>
    <property type="evidence" value="ECO:0007669"/>
    <property type="project" value="TreeGrafter"/>
</dbReference>
<feature type="signal peptide" evidence="6">
    <location>
        <begin position="1"/>
        <end position="19"/>
    </location>
</feature>
<dbReference type="SMART" id="SM00089">
    <property type="entry name" value="PKD"/>
    <property type="match status" value="1"/>
</dbReference>
<feature type="chain" id="PRO_5043316773" description="PKD domain-containing protein" evidence="6">
    <location>
        <begin position="20"/>
        <end position="585"/>
    </location>
</feature>
<organism evidence="8 9">
    <name type="scientific">Pleurodeles waltl</name>
    <name type="common">Iberian ribbed newt</name>
    <dbReference type="NCBI Taxonomy" id="8319"/>
    <lineage>
        <taxon>Eukaryota</taxon>
        <taxon>Metazoa</taxon>
        <taxon>Chordata</taxon>
        <taxon>Craniata</taxon>
        <taxon>Vertebrata</taxon>
        <taxon>Euteleostomi</taxon>
        <taxon>Amphibia</taxon>
        <taxon>Batrachia</taxon>
        <taxon>Caudata</taxon>
        <taxon>Salamandroidea</taxon>
        <taxon>Salamandridae</taxon>
        <taxon>Pleurodelinae</taxon>
        <taxon>Pleurodeles</taxon>
    </lineage>
</organism>
<comment type="caution">
    <text evidence="8">The sequence shown here is derived from an EMBL/GenBank/DDBJ whole genome shotgun (WGS) entry which is preliminary data.</text>
</comment>
<gene>
    <name evidence="8" type="ORF">NDU88_005799</name>
</gene>
<comment type="similarity">
    <text evidence="3">Belongs to the PMEL/NMB family.</text>
</comment>
<evidence type="ECO:0000256" key="5">
    <source>
        <dbReference type="SAM" id="Phobius"/>
    </source>
</evidence>
<dbReference type="PANTHER" id="PTHR11861">
    <property type="entry name" value="MELANOCYTE PROTEIN PMEL 17-RELATED"/>
    <property type="match status" value="1"/>
</dbReference>
<evidence type="ECO:0000259" key="7">
    <source>
        <dbReference type="PROSITE" id="PS50093"/>
    </source>
</evidence>
<evidence type="ECO:0000256" key="4">
    <source>
        <dbReference type="SAM" id="MobiDB-lite"/>
    </source>
</evidence>
<proteinExistence type="inferred from homology"/>
<dbReference type="InterPro" id="IPR045219">
    <property type="entry name" value="PKAT"/>
</dbReference>
<feature type="region of interest" description="Disordered" evidence="4">
    <location>
        <begin position="324"/>
        <end position="348"/>
    </location>
</feature>
<dbReference type="InterPro" id="IPR022409">
    <property type="entry name" value="PKD/Chitinase_dom"/>
</dbReference>
<dbReference type="PROSITE" id="PS50093">
    <property type="entry name" value="PKD"/>
    <property type="match status" value="1"/>
</dbReference>
<dbReference type="Proteomes" id="UP001066276">
    <property type="component" value="Chromosome 10"/>
</dbReference>
<feature type="transmembrane region" description="Helical" evidence="5">
    <location>
        <begin position="513"/>
        <end position="535"/>
    </location>
</feature>
<dbReference type="InterPro" id="IPR059017">
    <property type="entry name" value="PMEL_NMB_N"/>
</dbReference>
<keyword evidence="1 6" id="KW-0732">Signal</keyword>
<dbReference type="EMBL" id="JANPWB010000014">
    <property type="protein sequence ID" value="KAJ1100718.1"/>
    <property type="molecule type" value="Genomic_DNA"/>
</dbReference>
<name>A0AAV7MBJ1_PLEWA</name>
<dbReference type="InterPro" id="IPR046846">
    <property type="entry name" value="PKAT_KLD"/>
</dbReference>
<dbReference type="Pfam" id="PF26141">
    <property type="entry name" value="PMEL_NMB_N"/>
    <property type="match status" value="1"/>
</dbReference>
<evidence type="ECO:0000256" key="3">
    <source>
        <dbReference type="ARBA" id="ARBA00025776"/>
    </source>
</evidence>
<evidence type="ECO:0000256" key="2">
    <source>
        <dbReference type="ARBA" id="ARBA00023180"/>
    </source>
</evidence>
<dbReference type="GO" id="GO:0007155">
    <property type="term" value="P:cell adhesion"/>
    <property type="evidence" value="ECO:0007669"/>
    <property type="project" value="TreeGrafter"/>
</dbReference>
<keyword evidence="5" id="KW-0812">Transmembrane</keyword>
<dbReference type="CDD" id="cd00146">
    <property type="entry name" value="PKD"/>
    <property type="match status" value="1"/>
</dbReference>
<dbReference type="InterPro" id="IPR035986">
    <property type="entry name" value="PKD_dom_sf"/>
</dbReference>
<dbReference type="InterPro" id="IPR013783">
    <property type="entry name" value="Ig-like_fold"/>
</dbReference>
<keyword evidence="9" id="KW-1185">Reference proteome</keyword>
<dbReference type="Gene3D" id="2.60.40.10">
    <property type="entry name" value="Immunoglobulins"/>
    <property type="match status" value="1"/>
</dbReference>
<evidence type="ECO:0000313" key="9">
    <source>
        <dbReference type="Proteomes" id="UP001066276"/>
    </source>
</evidence>
<dbReference type="Pfam" id="PF20433">
    <property type="entry name" value="PKAT_KLD"/>
    <property type="match status" value="1"/>
</dbReference>
<feature type="domain" description="PKD" evidence="7">
    <location>
        <begin position="267"/>
        <end position="305"/>
    </location>
</feature>
<dbReference type="PANTHER" id="PTHR11861:SF11">
    <property type="entry name" value="TRANSMEMBRANE GLYCOPROTEIN NMB"/>
    <property type="match status" value="1"/>
</dbReference>
<keyword evidence="2" id="KW-0325">Glycoprotein</keyword>
<dbReference type="InterPro" id="IPR000601">
    <property type="entry name" value="PKD_dom"/>
</dbReference>
<protein>
    <recommendedName>
        <fullName evidence="7">PKD domain-containing protein</fullName>
    </recommendedName>
</protein>
<keyword evidence="5" id="KW-1133">Transmembrane helix</keyword>
<evidence type="ECO:0000256" key="1">
    <source>
        <dbReference type="ARBA" id="ARBA00022729"/>
    </source>
</evidence>
<dbReference type="Pfam" id="PF00801">
    <property type="entry name" value="PKD"/>
    <property type="match status" value="1"/>
</dbReference>
<evidence type="ECO:0000256" key="6">
    <source>
        <dbReference type="SAM" id="SignalP"/>
    </source>
</evidence>
<accession>A0AAV7MBJ1</accession>
<dbReference type="GO" id="GO:0005886">
    <property type="term" value="C:plasma membrane"/>
    <property type="evidence" value="ECO:0007669"/>
    <property type="project" value="TreeGrafter"/>
</dbReference>
<dbReference type="AlphaFoldDB" id="A0AAV7MBJ1"/>
<evidence type="ECO:0000313" key="8">
    <source>
        <dbReference type="EMBL" id="KAJ1100718.1"/>
    </source>
</evidence>
<sequence length="585" mass="64243">MKPAVVLLGVLQLLFGVDAVTRFRDVSQQRRTCSPGHSHKLEGWSPSSNTWDEKNYPAWADGDSRWDKCWKGGKVVARLTSDSPALVGSNVTFVVSLEFPRCQKEDENGDIVYDRSERCRNDLSQLSDVLVYNWTQWLDYSSPGYFPDGKPFPHHHDRRRSNFIYIFQTLGQYSQQIGGSSAVLYLNTTDIPLGTQLMEVSVYRRGRRQHTPVAKASDLYLVTDEIPFYVNLSQKNDRNATDHIFIKDSPISFTVNVHDPSHYLNVSAISYDWNFGDGSGSFVSNSPLTMHTYTLPGNFSVHLTIKAAVPGPCVPVPTTTLPVPTTTLPVPTTEKPMPTTEKPMPTTTLLEPTTANITFVDLEVENLERVVTAPDETTSHSTPAVECVIYSYGYYESNITIVEGLLELSILQRTGAEVTTALVDSDIDFIVTCQGSIPKDACTVVSDATCMVPQGTVCDQVAPTTDECLLTLRRSFSTPGTYCVNISLSDDASLVLGGLMVSVHDGSGSGRTVVAVLVSLGFLAILVTVVAALLVKRYKQYKPIESAGDNAPSEGLGVYFGNMKAVFINRKNESHPLLKTKDGII</sequence>
<keyword evidence="5" id="KW-0472">Membrane</keyword>